<dbReference type="CTD" id="36346791"/>
<comment type="caution">
    <text evidence="1">The sequence shown here is derived from an EMBL/GenBank/DDBJ whole genome shotgun (WGS) entry which is preliminary data.</text>
</comment>
<gene>
    <name evidence="1" type="ORF">EGR_11076</name>
</gene>
<organism evidence="1 2">
    <name type="scientific">Echinococcus granulosus</name>
    <name type="common">Hydatid tapeworm</name>
    <dbReference type="NCBI Taxonomy" id="6210"/>
    <lineage>
        <taxon>Eukaryota</taxon>
        <taxon>Metazoa</taxon>
        <taxon>Spiralia</taxon>
        <taxon>Lophotrochozoa</taxon>
        <taxon>Platyhelminthes</taxon>
        <taxon>Cestoda</taxon>
        <taxon>Eucestoda</taxon>
        <taxon>Cyclophyllidea</taxon>
        <taxon>Taeniidae</taxon>
        <taxon>Echinococcus</taxon>
        <taxon>Echinococcus granulosus group</taxon>
    </lineage>
</organism>
<reference evidence="1 2" key="1">
    <citation type="journal article" date="2013" name="Nat. Genet.">
        <title>The genome of the hydatid tapeworm Echinococcus granulosus.</title>
        <authorList>
            <person name="Zheng H."/>
            <person name="Zhang W."/>
            <person name="Zhang L."/>
            <person name="Zhang Z."/>
            <person name="Li J."/>
            <person name="Lu G."/>
            <person name="Zhu Y."/>
            <person name="Wang Y."/>
            <person name="Huang Y."/>
            <person name="Liu J."/>
            <person name="Kang H."/>
            <person name="Chen J."/>
            <person name="Wang L."/>
            <person name="Chen A."/>
            <person name="Yu S."/>
            <person name="Gao Z."/>
            <person name="Jin L."/>
            <person name="Gu W."/>
            <person name="Wang Z."/>
            <person name="Zhao L."/>
            <person name="Shi B."/>
            <person name="Wen H."/>
            <person name="Lin R."/>
            <person name="Jones M.K."/>
            <person name="Brejova B."/>
            <person name="Vinar T."/>
            <person name="Zhao G."/>
            <person name="McManus D.P."/>
            <person name="Chen Z."/>
            <person name="Zhou Y."/>
            <person name="Wang S."/>
        </authorList>
    </citation>
    <scope>NUCLEOTIDE SEQUENCE [LARGE SCALE GENOMIC DNA]</scope>
</reference>
<protein>
    <submittedName>
        <fullName evidence="1">Uncharacterized protein</fullName>
    </submittedName>
</protein>
<dbReference type="RefSeq" id="XP_024345261.1">
    <property type="nucleotide sequence ID" value="XM_024500325.1"/>
</dbReference>
<dbReference type="AlphaFoldDB" id="W6TZ35"/>
<dbReference type="KEGG" id="egl:EGR_11076"/>
<accession>W6TZ35</accession>
<evidence type="ECO:0000313" key="2">
    <source>
        <dbReference type="Proteomes" id="UP000019149"/>
    </source>
</evidence>
<dbReference type="Proteomes" id="UP000019149">
    <property type="component" value="Unassembled WGS sequence"/>
</dbReference>
<dbReference type="EMBL" id="APAU02000365">
    <property type="protein sequence ID" value="EUB54065.1"/>
    <property type="molecule type" value="Genomic_DNA"/>
</dbReference>
<proteinExistence type="predicted"/>
<keyword evidence="2" id="KW-1185">Reference proteome</keyword>
<sequence>MLDHPGNDFTLCGVTVAAVTATPVTGNNWHQAIFESYCNSPDIYKRTKFVDSIDCVAQELVKSFLKNSSDENFMFALTQKEKVEANETEEGDENNEGPFKRKRDVIVTKLPKQTSICILAQVFQKTIYLDASKCPSFCIFFSSAFVQKLYNSGNYFKTFMRIETYKHRLERLLFI</sequence>
<dbReference type="GeneID" id="36346791"/>
<name>W6TZ35_ECHGR</name>
<evidence type="ECO:0000313" key="1">
    <source>
        <dbReference type="EMBL" id="EUB54065.1"/>
    </source>
</evidence>